<dbReference type="AlphaFoldDB" id="M3AGG0"/>
<accession>M3AGG0</accession>
<dbReference type="VEuPathDB" id="FungiDB:MYCFIDRAFT_175093"/>
<evidence type="ECO:0000313" key="2">
    <source>
        <dbReference type="Proteomes" id="UP000016932"/>
    </source>
</evidence>
<dbReference type="GeneID" id="19333327"/>
<protein>
    <submittedName>
        <fullName evidence="1">Uncharacterized protein</fullName>
    </submittedName>
</protein>
<organism evidence="1 2">
    <name type="scientific">Pseudocercospora fijiensis (strain CIRAD86)</name>
    <name type="common">Black leaf streak disease fungus</name>
    <name type="synonym">Mycosphaerella fijiensis</name>
    <dbReference type="NCBI Taxonomy" id="383855"/>
    <lineage>
        <taxon>Eukaryota</taxon>
        <taxon>Fungi</taxon>
        <taxon>Dikarya</taxon>
        <taxon>Ascomycota</taxon>
        <taxon>Pezizomycotina</taxon>
        <taxon>Dothideomycetes</taxon>
        <taxon>Dothideomycetidae</taxon>
        <taxon>Mycosphaerellales</taxon>
        <taxon>Mycosphaerellaceae</taxon>
        <taxon>Pseudocercospora</taxon>
    </lineage>
</organism>
<dbReference type="EMBL" id="KB446558">
    <property type="protein sequence ID" value="EME83666.1"/>
    <property type="molecule type" value="Genomic_DNA"/>
</dbReference>
<name>M3AGG0_PSEFD</name>
<keyword evidence="2" id="KW-1185">Reference proteome</keyword>
<sequence>MFLGYDLRRLTATAERRARQRKESGLRPERSRRVFNLLSEADPGEVSITIALRFGQIPRIPFMVVTGSIEECWSKHGCILGLILAADRSVLRVLLSFQSAVHDYDNSWSVLQFCFEYGGRKAPFCFMYSTTVGTEAIRKVSALLYAGTLIEKPMHSMILIHMLVGFEGATLISPRQAKSTVQNQVEDSSTGFLLVKPSGIGLA</sequence>
<proteinExistence type="predicted"/>
<dbReference type="KEGG" id="pfj:MYCFIDRAFT_175093"/>
<gene>
    <name evidence="1" type="ORF">MYCFIDRAFT_175093</name>
</gene>
<dbReference type="Proteomes" id="UP000016932">
    <property type="component" value="Unassembled WGS sequence"/>
</dbReference>
<evidence type="ECO:0000313" key="1">
    <source>
        <dbReference type="EMBL" id="EME83666.1"/>
    </source>
</evidence>
<dbReference type="RefSeq" id="XP_007926833.1">
    <property type="nucleotide sequence ID" value="XM_007928642.1"/>
</dbReference>
<dbReference type="HOGENOM" id="CLU_1349443_0_0_1"/>
<reference evidence="1 2" key="1">
    <citation type="journal article" date="2012" name="PLoS Pathog.">
        <title>Diverse lifestyles and strategies of plant pathogenesis encoded in the genomes of eighteen Dothideomycetes fungi.</title>
        <authorList>
            <person name="Ohm R.A."/>
            <person name="Feau N."/>
            <person name="Henrissat B."/>
            <person name="Schoch C.L."/>
            <person name="Horwitz B.A."/>
            <person name="Barry K.W."/>
            <person name="Condon B.J."/>
            <person name="Copeland A.C."/>
            <person name="Dhillon B."/>
            <person name="Glaser F."/>
            <person name="Hesse C.N."/>
            <person name="Kosti I."/>
            <person name="LaButti K."/>
            <person name="Lindquist E.A."/>
            <person name="Lucas S."/>
            <person name="Salamov A.A."/>
            <person name="Bradshaw R.E."/>
            <person name="Ciuffetti L."/>
            <person name="Hamelin R.C."/>
            <person name="Kema G.H.J."/>
            <person name="Lawrence C."/>
            <person name="Scott J.A."/>
            <person name="Spatafora J.W."/>
            <person name="Turgeon B.G."/>
            <person name="de Wit P.J.G.M."/>
            <person name="Zhong S."/>
            <person name="Goodwin S.B."/>
            <person name="Grigoriev I.V."/>
        </authorList>
    </citation>
    <scope>NUCLEOTIDE SEQUENCE [LARGE SCALE GENOMIC DNA]</scope>
    <source>
        <strain evidence="1 2">CIRAD86</strain>
    </source>
</reference>